<dbReference type="AlphaFoldDB" id="A0AA40KX39"/>
<dbReference type="EMBL" id="JAHYIQ010000001">
    <property type="protein sequence ID" value="KAK1135932.1"/>
    <property type="molecule type" value="Genomic_DNA"/>
</dbReference>
<sequence length="139" mass="15350">MSGARESDIGGRKRRHAPLDEHSPEERGVCLHEVRDRSSRVARSAVCPPQSRRLSPMVDSCVCWIASSVTCHGLRTRLPPLHAVTETERIGADRSGDSLGCGMLGPRDHDQLIAGGSFDIVRCVYKDMPRWWSDKGSVD</sequence>
<evidence type="ECO:0000256" key="1">
    <source>
        <dbReference type="SAM" id="MobiDB-lite"/>
    </source>
</evidence>
<accession>A0AA40KX39</accession>
<dbReference type="Proteomes" id="UP001177670">
    <property type="component" value="Unassembled WGS sequence"/>
</dbReference>
<comment type="caution">
    <text evidence="2">The sequence shown here is derived from an EMBL/GenBank/DDBJ whole genome shotgun (WGS) entry which is preliminary data.</text>
</comment>
<evidence type="ECO:0000313" key="2">
    <source>
        <dbReference type="EMBL" id="KAK1135932.1"/>
    </source>
</evidence>
<proteinExistence type="predicted"/>
<reference evidence="2" key="1">
    <citation type="submission" date="2021-10" db="EMBL/GenBank/DDBJ databases">
        <title>Melipona bicolor Genome sequencing and assembly.</title>
        <authorList>
            <person name="Araujo N.S."/>
            <person name="Arias M.C."/>
        </authorList>
    </citation>
    <scope>NUCLEOTIDE SEQUENCE</scope>
    <source>
        <strain evidence="2">USP_2M_L1-L4_2017</strain>
        <tissue evidence="2">Whole body</tissue>
    </source>
</reference>
<evidence type="ECO:0000313" key="3">
    <source>
        <dbReference type="Proteomes" id="UP001177670"/>
    </source>
</evidence>
<feature type="region of interest" description="Disordered" evidence="1">
    <location>
        <begin position="1"/>
        <end position="31"/>
    </location>
</feature>
<gene>
    <name evidence="2" type="ORF">K0M31_000504</name>
</gene>
<name>A0AA40KX39_9HYME</name>
<keyword evidence="3" id="KW-1185">Reference proteome</keyword>
<organism evidence="2 3">
    <name type="scientific">Melipona bicolor</name>
    <dbReference type="NCBI Taxonomy" id="60889"/>
    <lineage>
        <taxon>Eukaryota</taxon>
        <taxon>Metazoa</taxon>
        <taxon>Ecdysozoa</taxon>
        <taxon>Arthropoda</taxon>
        <taxon>Hexapoda</taxon>
        <taxon>Insecta</taxon>
        <taxon>Pterygota</taxon>
        <taxon>Neoptera</taxon>
        <taxon>Endopterygota</taxon>
        <taxon>Hymenoptera</taxon>
        <taxon>Apocrita</taxon>
        <taxon>Aculeata</taxon>
        <taxon>Apoidea</taxon>
        <taxon>Anthophila</taxon>
        <taxon>Apidae</taxon>
        <taxon>Melipona</taxon>
    </lineage>
</organism>
<protein>
    <submittedName>
        <fullName evidence="2">Uncharacterized protein</fullName>
    </submittedName>
</protein>